<evidence type="ECO:0000259" key="5">
    <source>
        <dbReference type="SMART" id="SM00062"/>
    </source>
</evidence>
<feature type="domain" description="Solute-binding protein family 3/N-terminal" evidence="5">
    <location>
        <begin position="51"/>
        <end position="283"/>
    </location>
</feature>
<keyword evidence="3 4" id="KW-0732">Signal</keyword>
<accession>A0ABY6VVD3</accession>
<evidence type="ECO:0000313" key="7">
    <source>
        <dbReference type="Proteomes" id="UP000366065"/>
    </source>
</evidence>
<evidence type="ECO:0000313" key="6">
    <source>
        <dbReference type="EMBL" id="VVD93281.1"/>
    </source>
</evidence>
<reference evidence="6 7" key="1">
    <citation type="submission" date="2019-08" db="EMBL/GenBank/DDBJ databases">
        <authorList>
            <person name="Peeters C."/>
        </authorList>
    </citation>
    <scope>NUCLEOTIDE SEQUENCE [LARGE SCALE GENOMIC DNA]</scope>
    <source>
        <strain evidence="6 7">LMG 20602</strain>
    </source>
</reference>
<feature type="signal peptide" evidence="4">
    <location>
        <begin position="1"/>
        <end position="36"/>
    </location>
</feature>
<dbReference type="CDD" id="cd13688">
    <property type="entry name" value="PBP2_GltI_DEBP"/>
    <property type="match status" value="1"/>
</dbReference>
<dbReference type="Proteomes" id="UP000366065">
    <property type="component" value="Unassembled WGS sequence"/>
</dbReference>
<dbReference type="InterPro" id="IPR001638">
    <property type="entry name" value="Solute-binding_3/MltF_N"/>
</dbReference>
<dbReference type="SUPFAM" id="SSF53850">
    <property type="entry name" value="Periplasmic binding protein-like II"/>
    <property type="match status" value="1"/>
</dbReference>
<dbReference type="Gene3D" id="3.40.190.10">
    <property type="entry name" value="Periplasmic binding protein-like II"/>
    <property type="match status" value="2"/>
</dbReference>
<dbReference type="SMART" id="SM00062">
    <property type="entry name" value="PBPb"/>
    <property type="match status" value="1"/>
</dbReference>
<protein>
    <submittedName>
        <fullName evidence="6">Glutamate/aspartate import solute-binding protein</fullName>
    </submittedName>
</protein>
<sequence>MTETRLTGVMRGARGARELRAVLGVAMMAVAGAALAQGASETLQKIESSGVISIGHRESSIPFSYYDNNHNVIGYSQDLCNKVVDAVKTRLKKPDLQVRFIPVTSQNRIALVQNGTVDIECGVTTNLKARQAQVNFSNTFFIAGTRLLVSKTSGVKDFPDLAGKAVVTNAGTTSERILNKMNNEKKMNMNVISGKDYGESFTMLQGGRVQAFMMDDVLLAGARTMGRTPDDWVVTGTPQSFEAYGFMMKHGDAEFKRLVDDTLAGVMKSGEINTMYKKWFESPVPPKNISFNFPMSEQLKQLYANPNDKAFE</sequence>
<proteinExistence type="inferred from homology"/>
<evidence type="ECO:0000256" key="3">
    <source>
        <dbReference type="ARBA" id="ARBA00022729"/>
    </source>
</evidence>
<dbReference type="PANTHER" id="PTHR30085:SF2">
    <property type="entry name" value="GLUTAMATE_ASPARTATE IMPORT SOLUTE-BINDING PROTEIN"/>
    <property type="match status" value="1"/>
</dbReference>
<dbReference type="InterPro" id="IPR051455">
    <property type="entry name" value="Bact_solute-bind_prot3"/>
</dbReference>
<keyword evidence="2" id="KW-0813">Transport</keyword>
<feature type="chain" id="PRO_5046919482" evidence="4">
    <location>
        <begin position="37"/>
        <end position="312"/>
    </location>
</feature>
<evidence type="ECO:0000256" key="4">
    <source>
        <dbReference type="SAM" id="SignalP"/>
    </source>
</evidence>
<dbReference type="EMBL" id="CABPRV010000003">
    <property type="protein sequence ID" value="VVD93281.1"/>
    <property type="molecule type" value="Genomic_DNA"/>
</dbReference>
<gene>
    <name evidence="6" type="primary">gltI_1</name>
    <name evidence="6" type="ORF">PCA20602_01749</name>
</gene>
<keyword evidence="7" id="KW-1185">Reference proteome</keyword>
<dbReference type="PANTHER" id="PTHR30085">
    <property type="entry name" value="AMINO ACID ABC TRANSPORTER PERMEASE"/>
    <property type="match status" value="1"/>
</dbReference>
<evidence type="ECO:0000256" key="2">
    <source>
        <dbReference type="ARBA" id="ARBA00022448"/>
    </source>
</evidence>
<comment type="similarity">
    <text evidence="1">Belongs to the bacterial solute-binding protein 3 family.</text>
</comment>
<dbReference type="Pfam" id="PF00497">
    <property type="entry name" value="SBP_bac_3"/>
    <property type="match status" value="1"/>
</dbReference>
<evidence type="ECO:0000256" key="1">
    <source>
        <dbReference type="ARBA" id="ARBA00010333"/>
    </source>
</evidence>
<comment type="caution">
    <text evidence="6">The sequence shown here is derived from an EMBL/GenBank/DDBJ whole genome shotgun (WGS) entry which is preliminary data.</text>
</comment>
<dbReference type="NCBIfam" id="NF008063">
    <property type="entry name" value="PRK10797.1"/>
    <property type="match status" value="1"/>
</dbReference>
<name>A0ABY6VVD3_9BURK</name>
<organism evidence="6 7">
    <name type="scientific">Pandoraea capi</name>
    <dbReference type="NCBI Taxonomy" id="2508286"/>
    <lineage>
        <taxon>Bacteria</taxon>
        <taxon>Pseudomonadati</taxon>
        <taxon>Pseudomonadota</taxon>
        <taxon>Betaproteobacteria</taxon>
        <taxon>Burkholderiales</taxon>
        <taxon>Burkholderiaceae</taxon>
        <taxon>Pandoraea</taxon>
    </lineage>
</organism>